<dbReference type="PROSITE" id="PS00107">
    <property type="entry name" value="PROTEIN_KINASE_ATP"/>
    <property type="match status" value="1"/>
</dbReference>
<feature type="domain" description="Protein kinase" evidence="8">
    <location>
        <begin position="23"/>
        <end position="287"/>
    </location>
</feature>
<organism evidence="9 10">
    <name type="scientific">Candidatus Chloroploca mongolica</name>
    <dbReference type="NCBI Taxonomy" id="2528176"/>
    <lineage>
        <taxon>Bacteria</taxon>
        <taxon>Bacillati</taxon>
        <taxon>Chloroflexota</taxon>
        <taxon>Chloroflexia</taxon>
        <taxon>Chloroflexales</taxon>
        <taxon>Chloroflexineae</taxon>
        <taxon>Oscillochloridaceae</taxon>
        <taxon>Candidatus Chloroploca</taxon>
    </lineage>
</organism>
<dbReference type="SMART" id="SM00240">
    <property type="entry name" value="FHA"/>
    <property type="match status" value="1"/>
</dbReference>
<accession>A0ABS4D4T5</accession>
<dbReference type="SUPFAM" id="SSF56112">
    <property type="entry name" value="Protein kinase-like (PK-like)"/>
    <property type="match status" value="1"/>
</dbReference>
<dbReference type="PANTHER" id="PTHR43289:SF6">
    <property type="entry name" value="SERINE_THREONINE-PROTEIN KINASE NEKL-3"/>
    <property type="match status" value="1"/>
</dbReference>
<dbReference type="PROSITE" id="PS50011">
    <property type="entry name" value="PROTEIN_KINASE_DOM"/>
    <property type="match status" value="1"/>
</dbReference>
<keyword evidence="10" id="KW-1185">Reference proteome</keyword>
<evidence type="ECO:0000313" key="10">
    <source>
        <dbReference type="Proteomes" id="UP001193081"/>
    </source>
</evidence>
<name>A0ABS4D4T5_9CHLR</name>
<feature type="binding site" evidence="6">
    <location>
        <position position="52"/>
    </location>
    <ligand>
        <name>ATP</name>
        <dbReference type="ChEBI" id="CHEBI:30616"/>
    </ligand>
</feature>
<keyword evidence="2" id="KW-0808">Transferase</keyword>
<evidence type="ECO:0000259" key="7">
    <source>
        <dbReference type="PROSITE" id="PS50006"/>
    </source>
</evidence>
<dbReference type="PROSITE" id="PS00108">
    <property type="entry name" value="PROTEIN_KINASE_ST"/>
    <property type="match status" value="1"/>
</dbReference>
<protein>
    <recommendedName>
        <fullName evidence="1">non-specific serine/threonine protein kinase</fullName>
        <ecNumber evidence="1">2.7.11.1</ecNumber>
    </recommendedName>
</protein>
<comment type="caution">
    <text evidence="9">The sequence shown here is derived from an EMBL/GenBank/DDBJ whole genome shotgun (WGS) entry which is preliminary data.</text>
</comment>
<dbReference type="SUPFAM" id="SSF49879">
    <property type="entry name" value="SMAD/FHA domain"/>
    <property type="match status" value="1"/>
</dbReference>
<keyword evidence="4 9" id="KW-0418">Kinase</keyword>
<dbReference type="CDD" id="cd00060">
    <property type="entry name" value="FHA"/>
    <property type="match status" value="1"/>
</dbReference>
<dbReference type="CDD" id="cd14014">
    <property type="entry name" value="STKc_PknB_like"/>
    <property type="match status" value="1"/>
</dbReference>
<dbReference type="Proteomes" id="UP001193081">
    <property type="component" value="Unassembled WGS sequence"/>
</dbReference>
<dbReference type="EMBL" id="SIJK02000002">
    <property type="protein sequence ID" value="MBP1464444.1"/>
    <property type="molecule type" value="Genomic_DNA"/>
</dbReference>
<dbReference type="PANTHER" id="PTHR43289">
    <property type="entry name" value="MITOGEN-ACTIVATED PROTEIN KINASE KINASE KINASE 20-RELATED"/>
    <property type="match status" value="1"/>
</dbReference>
<dbReference type="PROSITE" id="PS50006">
    <property type="entry name" value="FHA_DOMAIN"/>
    <property type="match status" value="1"/>
</dbReference>
<dbReference type="InterPro" id="IPR008271">
    <property type="entry name" value="Ser/Thr_kinase_AS"/>
</dbReference>
<feature type="domain" description="FHA" evidence="7">
    <location>
        <begin position="318"/>
        <end position="372"/>
    </location>
</feature>
<dbReference type="Gene3D" id="1.10.510.10">
    <property type="entry name" value="Transferase(Phosphotransferase) domain 1"/>
    <property type="match status" value="1"/>
</dbReference>
<sequence length="401" mass="45170">MSSVLAIMVGGRITIDVGGVKEVELLRLLGGGGFATVWEVRDTTSGRLYVLKIVQGIKPGSVIEARIRLEAEVRIPSEHITPVVGLRQWDPHTFLIVFEYFIGTSLREMIEHKRLNSEQKRNVWHQILTGVTDAHRSNIIHRDLKPENILVDEKNHVRIIDFGLSKFPGSGITISGSMDGTLPYMAPEILVFGTKIADSRVDIYALGQILYELATGQVFWVRMGWRELKDLARFLGQKPAPLAIMDLTGFSCDFLPDADRIVFKMTMIDRDQRYHSVEEVMTDSGFVSYMPEPPKDLNLRSPVLIVESGTNYRAMTVLGLGDGESRILGRFDLAGQDDSISKRHLEFTRRGSEYFVEDLESKNGTLLRGSLLKPKTPTLIQHGDRIKVGEIFLRFAFLRSL</sequence>
<dbReference type="EC" id="2.7.11.1" evidence="1"/>
<evidence type="ECO:0000256" key="3">
    <source>
        <dbReference type="ARBA" id="ARBA00022741"/>
    </source>
</evidence>
<dbReference type="Pfam" id="PF00069">
    <property type="entry name" value="Pkinase"/>
    <property type="match status" value="1"/>
</dbReference>
<dbReference type="InterPro" id="IPR008984">
    <property type="entry name" value="SMAD_FHA_dom_sf"/>
</dbReference>
<dbReference type="InterPro" id="IPR017441">
    <property type="entry name" value="Protein_kinase_ATP_BS"/>
</dbReference>
<dbReference type="Pfam" id="PF00498">
    <property type="entry name" value="FHA"/>
    <property type="match status" value="1"/>
</dbReference>
<dbReference type="InterPro" id="IPR000719">
    <property type="entry name" value="Prot_kinase_dom"/>
</dbReference>
<dbReference type="Gene3D" id="2.60.200.20">
    <property type="match status" value="1"/>
</dbReference>
<proteinExistence type="predicted"/>
<evidence type="ECO:0000256" key="4">
    <source>
        <dbReference type="ARBA" id="ARBA00022777"/>
    </source>
</evidence>
<dbReference type="SMART" id="SM00220">
    <property type="entry name" value="S_TKc"/>
    <property type="match status" value="1"/>
</dbReference>
<dbReference type="GO" id="GO:0016301">
    <property type="term" value="F:kinase activity"/>
    <property type="evidence" value="ECO:0007669"/>
    <property type="project" value="UniProtKB-KW"/>
</dbReference>
<reference evidence="9 10" key="1">
    <citation type="submission" date="2021-03" db="EMBL/GenBank/DDBJ databases">
        <authorList>
            <person name="Grouzdev D.S."/>
        </authorList>
    </citation>
    <scope>NUCLEOTIDE SEQUENCE [LARGE SCALE GENOMIC DNA]</scope>
    <source>
        <strain evidence="9 10">M50-1</strain>
    </source>
</reference>
<dbReference type="InterPro" id="IPR000253">
    <property type="entry name" value="FHA_dom"/>
</dbReference>
<keyword evidence="3 6" id="KW-0547">Nucleotide-binding</keyword>
<evidence type="ECO:0000256" key="5">
    <source>
        <dbReference type="ARBA" id="ARBA00022840"/>
    </source>
</evidence>
<evidence type="ECO:0000313" key="9">
    <source>
        <dbReference type="EMBL" id="MBP1464444.1"/>
    </source>
</evidence>
<evidence type="ECO:0000259" key="8">
    <source>
        <dbReference type="PROSITE" id="PS50011"/>
    </source>
</evidence>
<dbReference type="RefSeq" id="WP_135476156.1">
    <property type="nucleotide sequence ID" value="NZ_SIJK02000002.1"/>
</dbReference>
<keyword evidence="5 6" id="KW-0067">ATP-binding</keyword>
<evidence type="ECO:0000256" key="6">
    <source>
        <dbReference type="PROSITE-ProRule" id="PRU10141"/>
    </source>
</evidence>
<gene>
    <name evidence="9" type="ORF">EYB53_001865</name>
</gene>
<evidence type="ECO:0000256" key="1">
    <source>
        <dbReference type="ARBA" id="ARBA00012513"/>
    </source>
</evidence>
<evidence type="ECO:0000256" key="2">
    <source>
        <dbReference type="ARBA" id="ARBA00022679"/>
    </source>
</evidence>
<dbReference type="InterPro" id="IPR011009">
    <property type="entry name" value="Kinase-like_dom_sf"/>
</dbReference>